<keyword evidence="3" id="KW-1185">Reference proteome</keyword>
<dbReference type="AlphaFoldDB" id="A0A285N7K1"/>
<gene>
    <name evidence="2" type="ORF">SAMN06269185_0412</name>
</gene>
<organism evidence="2 3">
    <name type="scientific">Natronoarchaeum philippinense</name>
    <dbReference type="NCBI Taxonomy" id="558529"/>
    <lineage>
        <taxon>Archaea</taxon>
        <taxon>Methanobacteriati</taxon>
        <taxon>Methanobacteriota</taxon>
        <taxon>Stenosarchaea group</taxon>
        <taxon>Halobacteria</taxon>
        <taxon>Halobacteriales</taxon>
        <taxon>Natronoarchaeaceae</taxon>
    </lineage>
</organism>
<dbReference type="InterPro" id="IPR029063">
    <property type="entry name" value="SAM-dependent_MTases_sf"/>
</dbReference>
<evidence type="ECO:0000313" key="2">
    <source>
        <dbReference type="EMBL" id="SNZ03956.1"/>
    </source>
</evidence>
<feature type="domain" description="Methyltransferase type 11" evidence="1">
    <location>
        <begin position="45"/>
        <end position="131"/>
    </location>
</feature>
<evidence type="ECO:0000313" key="3">
    <source>
        <dbReference type="Proteomes" id="UP000219453"/>
    </source>
</evidence>
<name>A0A285N7K1_NATPI</name>
<dbReference type="InterPro" id="IPR013216">
    <property type="entry name" value="Methyltransf_11"/>
</dbReference>
<reference evidence="2 3" key="1">
    <citation type="submission" date="2017-09" db="EMBL/GenBank/DDBJ databases">
        <authorList>
            <person name="Ehlers B."/>
            <person name="Leendertz F.H."/>
        </authorList>
    </citation>
    <scope>NUCLEOTIDE SEQUENCE [LARGE SCALE GENOMIC DNA]</scope>
    <source>
        <strain evidence="2 3">DSM 27208</strain>
    </source>
</reference>
<protein>
    <submittedName>
        <fullName evidence="2">Demethylmenaquinone methyltransferase / 2-methoxy-6-polyprenyl-1,4-benzoquinol methylase</fullName>
    </submittedName>
</protein>
<dbReference type="PANTHER" id="PTHR43591">
    <property type="entry name" value="METHYLTRANSFERASE"/>
    <property type="match status" value="1"/>
</dbReference>
<dbReference type="CDD" id="cd02440">
    <property type="entry name" value="AdoMet_MTases"/>
    <property type="match status" value="1"/>
</dbReference>
<dbReference type="OrthoDB" id="1018at2157"/>
<accession>A0A285N7K1</accession>
<dbReference type="Pfam" id="PF08241">
    <property type="entry name" value="Methyltransf_11"/>
    <property type="match status" value="1"/>
</dbReference>
<sequence>MVTDGDVRPFDRFAPAYDLVMPGADAATIRQGLAVAERDVRVGIDVAGGTGRAARAVPEVDWTVVDAAAGMLRVARRRGVDGVGGDAARLPIADESVDAVTIVDALHHVGRPDDALAEAARVLAPGGVLVVCEFNPGTLRGKFLTASERLVGFDSQFWRPEELAARVELAGLEPYLPELGFGYAVAGRKPADR</sequence>
<dbReference type="GO" id="GO:0008757">
    <property type="term" value="F:S-adenosylmethionine-dependent methyltransferase activity"/>
    <property type="evidence" value="ECO:0007669"/>
    <property type="project" value="InterPro"/>
</dbReference>
<proteinExistence type="predicted"/>
<dbReference type="RefSeq" id="WP_097007439.1">
    <property type="nucleotide sequence ID" value="NZ_OBEJ01000001.1"/>
</dbReference>
<dbReference type="Proteomes" id="UP000219453">
    <property type="component" value="Unassembled WGS sequence"/>
</dbReference>
<evidence type="ECO:0000259" key="1">
    <source>
        <dbReference type="Pfam" id="PF08241"/>
    </source>
</evidence>
<keyword evidence="2" id="KW-0808">Transferase</keyword>
<dbReference type="SUPFAM" id="SSF53335">
    <property type="entry name" value="S-adenosyl-L-methionine-dependent methyltransferases"/>
    <property type="match status" value="1"/>
</dbReference>
<keyword evidence="2" id="KW-0489">Methyltransferase</keyword>
<dbReference type="Gene3D" id="3.40.50.150">
    <property type="entry name" value="Vaccinia Virus protein VP39"/>
    <property type="match status" value="1"/>
</dbReference>
<dbReference type="EMBL" id="OBEJ01000001">
    <property type="protein sequence ID" value="SNZ03956.1"/>
    <property type="molecule type" value="Genomic_DNA"/>
</dbReference>
<dbReference type="PANTHER" id="PTHR43591:SF24">
    <property type="entry name" value="2-METHOXY-6-POLYPRENYL-1,4-BENZOQUINOL METHYLASE, MITOCHONDRIAL"/>
    <property type="match status" value="1"/>
</dbReference>
<dbReference type="GO" id="GO:0032259">
    <property type="term" value="P:methylation"/>
    <property type="evidence" value="ECO:0007669"/>
    <property type="project" value="UniProtKB-KW"/>
</dbReference>